<dbReference type="PANTHER" id="PTHR37079:SF4">
    <property type="entry name" value="SERINE_THREONINE-PROTEIN KINASE ATM"/>
    <property type="match status" value="1"/>
</dbReference>
<keyword evidence="1" id="KW-0418">Kinase</keyword>
<reference evidence="1" key="3">
    <citation type="submission" date="2020-06" db="EMBL/GenBank/DDBJ databases">
        <title>Helianthus annuus Genome sequencing and assembly Release 2.</title>
        <authorList>
            <person name="Gouzy J."/>
            <person name="Langlade N."/>
            <person name="Munos S."/>
        </authorList>
    </citation>
    <scope>NUCLEOTIDE SEQUENCE</scope>
    <source>
        <tissue evidence="1">Leaves</tissue>
    </source>
</reference>
<evidence type="ECO:0000313" key="2">
    <source>
        <dbReference type="EMBL" id="OTG33471.1"/>
    </source>
</evidence>
<dbReference type="InParanoid" id="A0A251VFK5"/>
<protein>
    <submittedName>
        <fullName evidence="1">Non-specific serine/threonine protein kinase</fullName>
        <ecNumber evidence="1">2.7.11.1</ecNumber>
    </submittedName>
</protein>
<keyword evidence="1" id="KW-0723">Serine/threonine-protein kinase</keyword>
<dbReference type="STRING" id="4232.A0A251VFK5"/>
<dbReference type="GO" id="GO:0006974">
    <property type="term" value="P:DNA damage response"/>
    <property type="evidence" value="ECO:0007669"/>
    <property type="project" value="InterPro"/>
</dbReference>
<dbReference type="PANTHER" id="PTHR37079">
    <property type="entry name" value="SERINE/THREONINE-PROTEIN KINASE ATM"/>
    <property type="match status" value="1"/>
</dbReference>
<proteinExistence type="predicted"/>
<organism evidence="2 3">
    <name type="scientific">Helianthus annuus</name>
    <name type="common">Common sunflower</name>
    <dbReference type="NCBI Taxonomy" id="4232"/>
    <lineage>
        <taxon>Eukaryota</taxon>
        <taxon>Viridiplantae</taxon>
        <taxon>Streptophyta</taxon>
        <taxon>Embryophyta</taxon>
        <taxon>Tracheophyta</taxon>
        <taxon>Spermatophyta</taxon>
        <taxon>Magnoliopsida</taxon>
        <taxon>eudicotyledons</taxon>
        <taxon>Gunneridae</taxon>
        <taxon>Pentapetalae</taxon>
        <taxon>asterids</taxon>
        <taxon>campanulids</taxon>
        <taxon>Asterales</taxon>
        <taxon>Asteraceae</taxon>
        <taxon>Asteroideae</taxon>
        <taxon>Heliantheae alliance</taxon>
        <taxon>Heliantheae</taxon>
        <taxon>Helianthus</taxon>
    </lineage>
</organism>
<accession>A0A251VFK5</accession>
<keyword evidence="3" id="KW-1185">Reference proteome</keyword>
<reference evidence="2" key="2">
    <citation type="submission" date="2017-02" db="EMBL/GenBank/DDBJ databases">
        <title>Sunflower complete genome.</title>
        <authorList>
            <person name="Langlade N."/>
            <person name="Munos S."/>
        </authorList>
    </citation>
    <scope>NUCLEOTIDE SEQUENCE [LARGE SCALE GENOMIC DNA]</scope>
    <source>
        <tissue evidence="2">Leaves</tissue>
    </source>
</reference>
<dbReference type="EMBL" id="CM007891">
    <property type="protein sequence ID" value="OTG33471.1"/>
    <property type="molecule type" value="Genomic_DNA"/>
</dbReference>
<dbReference type="EC" id="2.7.11.1" evidence="1"/>
<reference evidence="1 3" key="1">
    <citation type="journal article" date="2017" name="Nature">
        <title>The sunflower genome provides insights into oil metabolism, flowering and Asterid evolution.</title>
        <authorList>
            <person name="Badouin H."/>
            <person name="Gouzy J."/>
            <person name="Grassa C.J."/>
            <person name="Murat F."/>
            <person name="Staton S.E."/>
            <person name="Cottret L."/>
            <person name="Lelandais-Briere C."/>
            <person name="Owens G.L."/>
            <person name="Carrere S."/>
            <person name="Mayjonade B."/>
            <person name="Legrand L."/>
            <person name="Gill N."/>
            <person name="Kane N.C."/>
            <person name="Bowers J.E."/>
            <person name="Hubner S."/>
            <person name="Bellec A."/>
            <person name="Berard A."/>
            <person name="Berges H."/>
            <person name="Blanchet N."/>
            <person name="Boniface M.C."/>
            <person name="Brunel D."/>
            <person name="Catrice O."/>
            <person name="Chaidir N."/>
            <person name="Claudel C."/>
            <person name="Donnadieu C."/>
            <person name="Faraut T."/>
            <person name="Fievet G."/>
            <person name="Helmstetter N."/>
            <person name="King M."/>
            <person name="Knapp S.J."/>
            <person name="Lai Z."/>
            <person name="Le Paslier M.C."/>
            <person name="Lippi Y."/>
            <person name="Lorenzon L."/>
            <person name="Mandel J.R."/>
            <person name="Marage G."/>
            <person name="Marchand G."/>
            <person name="Marquand E."/>
            <person name="Bret-Mestries E."/>
            <person name="Morien E."/>
            <person name="Nambeesan S."/>
            <person name="Nguyen T."/>
            <person name="Pegot-Espagnet P."/>
            <person name="Pouilly N."/>
            <person name="Raftis F."/>
            <person name="Sallet E."/>
            <person name="Schiex T."/>
            <person name="Thomas J."/>
            <person name="Vandecasteele C."/>
            <person name="Vares D."/>
            <person name="Vear F."/>
            <person name="Vautrin S."/>
            <person name="Crespi M."/>
            <person name="Mangin B."/>
            <person name="Burke J.M."/>
            <person name="Salse J."/>
            <person name="Munos S."/>
            <person name="Vincourt P."/>
            <person name="Rieseberg L.H."/>
            <person name="Langlade N.B."/>
        </authorList>
    </citation>
    <scope>NUCLEOTIDE SEQUENCE [LARGE SCALE GENOMIC DNA]</scope>
    <source>
        <strain evidence="3">cv. SF193</strain>
        <tissue evidence="1">Leaves</tissue>
    </source>
</reference>
<dbReference type="GO" id="GO:0004674">
    <property type="term" value="F:protein serine/threonine kinase activity"/>
    <property type="evidence" value="ECO:0007669"/>
    <property type="project" value="UniProtKB-KW"/>
</dbReference>
<dbReference type="InterPro" id="IPR038980">
    <property type="entry name" value="ATM_plant"/>
</dbReference>
<evidence type="ECO:0000313" key="3">
    <source>
        <dbReference type="Proteomes" id="UP000215914"/>
    </source>
</evidence>
<dbReference type="Gramene" id="mRNA:HanXRQr2_Chr02g0050421">
    <property type="protein sequence ID" value="mRNA:HanXRQr2_Chr02g0050421"/>
    <property type="gene ID" value="HanXRQr2_Chr02g0050421"/>
</dbReference>
<name>A0A251VFK5_HELAN</name>
<evidence type="ECO:0000313" key="1">
    <source>
        <dbReference type="EMBL" id="KAF5817223.1"/>
    </source>
</evidence>
<dbReference type="AlphaFoldDB" id="A0A251VFK5"/>
<dbReference type="Proteomes" id="UP000215914">
    <property type="component" value="Chromosome 2"/>
</dbReference>
<keyword evidence="1" id="KW-0808">Transferase</keyword>
<dbReference type="EMBL" id="MNCJ02000317">
    <property type="protein sequence ID" value="KAF5817223.1"/>
    <property type="molecule type" value="Genomic_DNA"/>
</dbReference>
<gene>
    <name evidence="2" type="ORF">HannXRQ_Chr02g0035091</name>
    <name evidence="1" type="ORF">HanXRQr2_Chr02g0050421</name>
</gene>
<sequence length="86" mass="9772">MGARTFYCLTLGSPDPNFSQLEMNKLLRAQGQHEMAINFAKHIYESYKLNGEAADVYSVVVKWLAETPSSKLVIEYTSPTFCLLFF</sequence>